<dbReference type="EMBL" id="MOBP01000008">
    <property type="protein sequence ID" value="RON53859.1"/>
    <property type="molecule type" value="Genomic_DNA"/>
</dbReference>
<accession>A0A423KKJ4</accession>
<keyword evidence="1" id="KW-0472">Membrane</keyword>
<evidence type="ECO:0000313" key="3">
    <source>
        <dbReference type="Proteomes" id="UP000283627"/>
    </source>
</evidence>
<dbReference type="Proteomes" id="UP000283627">
    <property type="component" value="Unassembled WGS sequence"/>
</dbReference>
<name>A0A423KKJ4_9PSED</name>
<keyword evidence="1" id="KW-0812">Transmembrane</keyword>
<proteinExistence type="predicted"/>
<protein>
    <submittedName>
        <fullName evidence="2">Uncharacterized protein</fullName>
    </submittedName>
</protein>
<feature type="transmembrane region" description="Helical" evidence="1">
    <location>
        <begin position="39"/>
        <end position="58"/>
    </location>
</feature>
<dbReference type="AlphaFoldDB" id="A0A423KKJ4"/>
<evidence type="ECO:0000313" key="2">
    <source>
        <dbReference type="EMBL" id="RON53859.1"/>
    </source>
</evidence>
<reference evidence="2 3" key="1">
    <citation type="submission" date="2016-10" db="EMBL/GenBank/DDBJ databases">
        <title>Comparative genome analysis of multiple Pseudomonas spp. focuses on biocontrol and plant growth promoting traits.</title>
        <authorList>
            <person name="Tao X.-Y."/>
            <person name="Taylor C.G."/>
        </authorList>
    </citation>
    <scope>NUCLEOTIDE SEQUENCE [LARGE SCALE GENOMIC DNA]</scope>
    <source>
        <strain evidence="2 3">39A2</strain>
    </source>
</reference>
<comment type="caution">
    <text evidence="2">The sequence shown here is derived from an EMBL/GenBank/DDBJ whole genome shotgun (WGS) entry which is preliminary data.</text>
</comment>
<organism evidence="2 3">
    <name type="scientific">Pseudomonas frederiksbergensis</name>
    <dbReference type="NCBI Taxonomy" id="104087"/>
    <lineage>
        <taxon>Bacteria</taxon>
        <taxon>Pseudomonadati</taxon>
        <taxon>Pseudomonadota</taxon>
        <taxon>Gammaproteobacteria</taxon>
        <taxon>Pseudomonadales</taxon>
        <taxon>Pseudomonadaceae</taxon>
        <taxon>Pseudomonas</taxon>
    </lineage>
</organism>
<gene>
    <name evidence="2" type="ORF">BK665_13215</name>
</gene>
<evidence type="ECO:0000256" key="1">
    <source>
        <dbReference type="SAM" id="Phobius"/>
    </source>
</evidence>
<keyword evidence="1" id="KW-1133">Transmembrane helix</keyword>
<sequence>MRDRYISALENKSAPLFFIQKKKVDKFIFQRSKINLSHFLRALLPPFFAFFTFLHNIGKTEQKRP</sequence>